<dbReference type="Pfam" id="PF07690">
    <property type="entry name" value="MFS_1"/>
    <property type="match status" value="1"/>
</dbReference>
<dbReference type="InterPro" id="IPR036259">
    <property type="entry name" value="MFS_trans_sf"/>
</dbReference>
<dbReference type="PROSITE" id="PS50850">
    <property type="entry name" value="MFS"/>
    <property type="match status" value="1"/>
</dbReference>
<dbReference type="CDD" id="cd17388">
    <property type="entry name" value="MFS_TetA"/>
    <property type="match status" value="1"/>
</dbReference>
<feature type="transmembrane region" description="Helical" evidence="8">
    <location>
        <begin position="43"/>
        <end position="65"/>
    </location>
</feature>
<feature type="transmembrane region" description="Helical" evidence="8">
    <location>
        <begin position="282"/>
        <end position="300"/>
    </location>
</feature>
<feature type="transmembrane region" description="Helical" evidence="8">
    <location>
        <begin position="244"/>
        <end position="270"/>
    </location>
</feature>
<gene>
    <name evidence="10" type="ORF">HMH01_12765</name>
</gene>
<comment type="similarity">
    <text evidence="3">Belongs to the major facilitator superfamily. TCR/Tet family.</text>
</comment>
<evidence type="ECO:0000256" key="2">
    <source>
        <dbReference type="ARBA" id="ARBA00004141"/>
    </source>
</evidence>
<dbReference type="GO" id="GO:0022857">
    <property type="term" value="F:transmembrane transporter activity"/>
    <property type="evidence" value="ECO:0007669"/>
    <property type="project" value="InterPro"/>
</dbReference>
<keyword evidence="7 8" id="KW-0472">Membrane</keyword>
<dbReference type="GO" id="GO:0016020">
    <property type="term" value="C:membrane"/>
    <property type="evidence" value="ECO:0007669"/>
    <property type="project" value="UniProtKB-SubCell"/>
</dbReference>
<dbReference type="PROSITE" id="PS00216">
    <property type="entry name" value="SUGAR_TRANSPORT_1"/>
    <property type="match status" value="1"/>
</dbReference>
<dbReference type="EMBL" id="JABFBC010000002">
    <property type="protein sequence ID" value="NNU81310.1"/>
    <property type="molecule type" value="Genomic_DNA"/>
</dbReference>
<proteinExistence type="inferred from homology"/>
<dbReference type="Gene3D" id="1.20.1250.20">
    <property type="entry name" value="MFS general substrate transporter like domains"/>
    <property type="match status" value="1"/>
</dbReference>
<dbReference type="InterPro" id="IPR001958">
    <property type="entry name" value="Tet-R_TetA/multi-R_MdtG-like"/>
</dbReference>
<feature type="transmembrane region" description="Helical" evidence="8">
    <location>
        <begin position="306"/>
        <end position="323"/>
    </location>
</feature>
<reference evidence="10 11" key="1">
    <citation type="submission" date="2020-05" db="EMBL/GenBank/DDBJ databases">
        <title>Gimesia benthica sp. nov., a novel planctomycete isolated from a deep-sea water sample of the Northwest Indian Ocean.</title>
        <authorList>
            <person name="Wang J."/>
            <person name="Ruan C."/>
            <person name="Song L."/>
            <person name="Zhu Y."/>
            <person name="Li A."/>
            <person name="Zheng X."/>
            <person name="Wang L."/>
            <person name="Lu Z."/>
            <person name="Huang Y."/>
            <person name="Du W."/>
            <person name="Zhou Y."/>
            <person name="Huang L."/>
            <person name="Dai X."/>
        </authorList>
    </citation>
    <scope>NUCLEOTIDE SEQUENCE [LARGE SCALE GENOMIC DNA]</scope>
    <source>
        <strain evidence="10 11">YYQ-30</strain>
    </source>
</reference>
<comment type="caution">
    <text evidence="10">The sequence shown here is derived from an EMBL/GenBank/DDBJ whole genome shotgun (WGS) entry which is preliminary data.</text>
</comment>
<keyword evidence="6 8" id="KW-1133">Transmembrane helix</keyword>
<evidence type="ECO:0000256" key="3">
    <source>
        <dbReference type="ARBA" id="ARBA00007520"/>
    </source>
</evidence>
<comment type="subcellular location">
    <subcellularLocation>
        <location evidence="2">Membrane</location>
        <topology evidence="2">Multi-pass membrane protein</topology>
    </subcellularLocation>
</comment>
<organism evidence="10 11">
    <name type="scientific">Halovulum dunhuangense</name>
    <dbReference type="NCBI Taxonomy" id="1505036"/>
    <lineage>
        <taxon>Bacteria</taxon>
        <taxon>Pseudomonadati</taxon>
        <taxon>Pseudomonadota</taxon>
        <taxon>Alphaproteobacteria</taxon>
        <taxon>Rhodobacterales</taxon>
        <taxon>Paracoccaceae</taxon>
        <taxon>Halovulum</taxon>
    </lineage>
</organism>
<feature type="transmembrane region" description="Helical" evidence="8">
    <location>
        <begin position="106"/>
        <end position="123"/>
    </location>
</feature>
<feature type="transmembrane region" description="Helical" evidence="8">
    <location>
        <begin position="7"/>
        <end position="28"/>
    </location>
</feature>
<evidence type="ECO:0000256" key="6">
    <source>
        <dbReference type="ARBA" id="ARBA00022989"/>
    </source>
</evidence>
<evidence type="ECO:0000256" key="1">
    <source>
        <dbReference type="ARBA" id="ARBA00003279"/>
    </source>
</evidence>
<feature type="transmembrane region" description="Helical" evidence="8">
    <location>
        <begin position="212"/>
        <end position="232"/>
    </location>
</feature>
<feature type="transmembrane region" description="Helical" evidence="8">
    <location>
        <begin position="77"/>
        <end position="100"/>
    </location>
</feature>
<dbReference type="SUPFAM" id="SSF103473">
    <property type="entry name" value="MFS general substrate transporter"/>
    <property type="match status" value="1"/>
</dbReference>
<evidence type="ECO:0000313" key="11">
    <source>
        <dbReference type="Proteomes" id="UP000572377"/>
    </source>
</evidence>
<dbReference type="InterPro" id="IPR011701">
    <property type="entry name" value="MFS"/>
</dbReference>
<comment type="function">
    <text evidence="1">Resistance to tetracycline by an active tetracycline efflux. This is an energy-dependent process that decreases the accumulation of the antibiotic in whole cells. This protein functions as a metal-tetracycline/H(+) antiporter.</text>
</comment>
<evidence type="ECO:0000256" key="8">
    <source>
        <dbReference type="SAM" id="Phobius"/>
    </source>
</evidence>
<dbReference type="AlphaFoldDB" id="A0A849L549"/>
<name>A0A849L549_9RHOB</name>
<evidence type="ECO:0000256" key="7">
    <source>
        <dbReference type="ARBA" id="ARBA00023136"/>
    </source>
</evidence>
<dbReference type="PANTHER" id="PTHR23504:SF15">
    <property type="entry name" value="MAJOR FACILITATOR SUPERFAMILY (MFS) PROFILE DOMAIN-CONTAINING PROTEIN"/>
    <property type="match status" value="1"/>
</dbReference>
<feature type="transmembrane region" description="Helical" evidence="8">
    <location>
        <begin position="372"/>
        <end position="394"/>
    </location>
</feature>
<dbReference type="InterPro" id="IPR005829">
    <property type="entry name" value="Sugar_transporter_CS"/>
</dbReference>
<evidence type="ECO:0000256" key="5">
    <source>
        <dbReference type="ARBA" id="ARBA00022692"/>
    </source>
</evidence>
<feature type="transmembrane region" description="Helical" evidence="8">
    <location>
        <begin position="163"/>
        <end position="183"/>
    </location>
</feature>
<keyword evidence="5 8" id="KW-0812">Transmembrane</keyword>
<sequence length="401" mass="42400">MTSRAPFVFIILTVAIDAIGIGLILPVMPELIRELRGASISDAAFWGGWLAFTYAVMQFLCGPLLGGLSDRFGRRPVLILSLVLLGIDYLLMAVAPALWMLFLARFLAGAAGATHATAAAYLADISDKGKRSANFGLIGAAFGIGFTLGPAIGGLLGELGPRAPFYAAAALALGNAAFGWRVLPESLPPERRARFELARANPFRALLDASRLPMVGGLLLVHFLYVVSNYVYPAIWSFFTIERFGWSTGMVGLSLAAFGVSSAFVQGWLIRRLLPRLGEFRTAMFGLAMHVLALVILAVIEDGIWIFVFMPITALGVVVGPALQGMMADRVPDDAQGRLQGVLASVAAVAVILSPVVMTGIFRLATLPDGPVYLPGAPFLAAAALAAVCALLLMRGRKAAA</sequence>
<evidence type="ECO:0000259" key="9">
    <source>
        <dbReference type="PROSITE" id="PS50850"/>
    </source>
</evidence>
<feature type="domain" description="Major facilitator superfamily (MFS) profile" evidence="9">
    <location>
        <begin position="6"/>
        <end position="401"/>
    </location>
</feature>
<protein>
    <submittedName>
        <fullName evidence="10">TCR/Tet family MFS transporter</fullName>
    </submittedName>
</protein>
<dbReference type="InterPro" id="IPR020846">
    <property type="entry name" value="MFS_dom"/>
</dbReference>
<accession>A0A849L549</accession>
<dbReference type="PRINTS" id="PR01035">
    <property type="entry name" value="TCRTETA"/>
</dbReference>
<feature type="transmembrane region" description="Helical" evidence="8">
    <location>
        <begin position="343"/>
        <end position="366"/>
    </location>
</feature>
<keyword evidence="4" id="KW-0813">Transport</keyword>
<feature type="transmembrane region" description="Helical" evidence="8">
    <location>
        <begin position="135"/>
        <end position="157"/>
    </location>
</feature>
<evidence type="ECO:0000256" key="4">
    <source>
        <dbReference type="ARBA" id="ARBA00022448"/>
    </source>
</evidence>
<keyword evidence="11" id="KW-1185">Reference proteome</keyword>
<dbReference type="RefSeq" id="WP_171326134.1">
    <property type="nucleotide sequence ID" value="NZ_JABFBC010000002.1"/>
</dbReference>
<dbReference type="Proteomes" id="UP000572377">
    <property type="component" value="Unassembled WGS sequence"/>
</dbReference>
<evidence type="ECO:0000313" key="10">
    <source>
        <dbReference type="EMBL" id="NNU81310.1"/>
    </source>
</evidence>
<dbReference type="PANTHER" id="PTHR23504">
    <property type="entry name" value="MAJOR FACILITATOR SUPERFAMILY DOMAIN-CONTAINING PROTEIN 10"/>
    <property type="match status" value="1"/>
</dbReference>